<evidence type="ECO:0000313" key="9">
    <source>
        <dbReference type="Proteomes" id="UP000198863"/>
    </source>
</evidence>
<dbReference type="RefSeq" id="WP_091062505.1">
    <property type="nucleotide sequence ID" value="NZ_FNCF01000003.1"/>
</dbReference>
<dbReference type="InterPro" id="IPR005496">
    <property type="entry name" value="Integral_membrane_TerC"/>
</dbReference>
<feature type="transmembrane region" description="Helical" evidence="7">
    <location>
        <begin position="190"/>
        <end position="217"/>
    </location>
</feature>
<protein>
    <submittedName>
        <fullName evidence="8">Tellurite resistance protein TerC</fullName>
    </submittedName>
</protein>
<reference evidence="9" key="1">
    <citation type="submission" date="2016-10" db="EMBL/GenBank/DDBJ databases">
        <authorList>
            <person name="Varghese N."/>
            <person name="Submissions S."/>
        </authorList>
    </citation>
    <scope>NUCLEOTIDE SEQUENCE [LARGE SCALE GENOMIC DNA]</scope>
    <source>
        <strain evidence="9">DSM 44526</strain>
    </source>
</reference>
<dbReference type="Proteomes" id="UP000198863">
    <property type="component" value="Unassembled WGS sequence"/>
</dbReference>
<feature type="transmembrane region" description="Helical" evidence="7">
    <location>
        <begin position="71"/>
        <end position="91"/>
    </location>
</feature>
<sequence>MELPVWFEIGTFVGLTVLLLADLALVARRPHEPSVREASIWVTFYVALALVFGLVLLLVTNGDFATQFYAGWLTEYSLSVDNLFVFVIIMARFQVPRKLQQEVLMVGIIIALVLRGIFILLGAAVIERFTWVFYIFGAFLVYTAINLVRNRGEDEDYEENALIRRLRKVLPLTKDFEGNKIRVQRDGKKYWTPMIVVFLALGTTDLLFALDSIPAIFGLTREAFIVFTANVFALMGLRQLYFLLGGLLKRLVYLSLGLAVILAFIGVKLVLEAIHENTLPFINGGEPVEAVPEIPIWLSLAVILGVLVIATVASLVKTRGQLSPAEGTGVGPEQPADRSAE</sequence>
<accession>A0A1G7T316</accession>
<feature type="transmembrane region" description="Helical" evidence="7">
    <location>
        <begin position="103"/>
        <end position="125"/>
    </location>
</feature>
<evidence type="ECO:0000256" key="2">
    <source>
        <dbReference type="ARBA" id="ARBA00007511"/>
    </source>
</evidence>
<comment type="similarity">
    <text evidence="2">Belongs to the TerC family.</text>
</comment>
<feature type="transmembrane region" description="Helical" evidence="7">
    <location>
        <begin position="38"/>
        <end position="59"/>
    </location>
</feature>
<comment type="subcellular location">
    <subcellularLocation>
        <location evidence="1">Membrane</location>
        <topology evidence="1">Multi-pass membrane protein</topology>
    </subcellularLocation>
</comment>
<feature type="transmembrane region" description="Helical" evidence="7">
    <location>
        <begin position="223"/>
        <end position="244"/>
    </location>
</feature>
<evidence type="ECO:0000313" key="8">
    <source>
        <dbReference type="EMBL" id="SDG29618.1"/>
    </source>
</evidence>
<name>A0A1G7T316_9ACTN</name>
<evidence type="ECO:0000256" key="1">
    <source>
        <dbReference type="ARBA" id="ARBA00004141"/>
    </source>
</evidence>
<feature type="transmembrane region" description="Helical" evidence="7">
    <location>
        <begin position="131"/>
        <end position="148"/>
    </location>
</feature>
<dbReference type="EMBL" id="FNCF01000003">
    <property type="protein sequence ID" value="SDG29618.1"/>
    <property type="molecule type" value="Genomic_DNA"/>
</dbReference>
<dbReference type="NCBIfam" id="TIGR03718">
    <property type="entry name" value="R_switched_Alx"/>
    <property type="match status" value="1"/>
</dbReference>
<keyword evidence="5 7" id="KW-0472">Membrane</keyword>
<dbReference type="PANTHER" id="PTHR30238:SF0">
    <property type="entry name" value="THYLAKOID MEMBRANE PROTEIN TERC, CHLOROPLASTIC"/>
    <property type="match status" value="1"/>
</dbReference>
<keyword evidence="4 7" id="KW-1133">Transmembrane helix</keyword>
<dbReference type="GO" id="GO:0016020">
    <property type="term" value="C:membrane"/>
    <property type="evidence" value="ECO:0007669"/>
    <property type="project" value="UniProtKB-SubCell"/>
</dbReference>
<evidence type="ECO:0000256" key="4">
    <source>
        <dbReference type="ARBA" id="ARBA00022989"/>
    </source>
</evidence>
<evidence type="ECO:0000256" key="6">
    <source>
        <dbReference type="SAM" id="MobiDB-lite"/>
    </source>
</evidence>
<dbReference type="AlphaFoldDB" id="A0A1G7T316"/>
<feature type="transmembrane region" description="Helical" evidence="7">
    <location>
        <begin position="6"/>
        <end position="26"/>
    </location>
</feature>
<dbReference type="Pfam" id="PF03741">
    <property type="entry name" value="TerC"/>
    <property type="match status" value="1"/>
</dbReference>
<evidence type="ECO:0000256" key="7">
    <source>
        <dbReference type="SAM" id="Phobius"/>
    </source>
</evidence>
<dbReference type="OrthoDB" id="5242957at2"/>
<feature type="transmembrane region" description="Helical" evidence="7">
    <location>
        <begin position="251"/>
        <end position="274"/>
    </location>
</feature>
<feature type="transmembrane region" description="Helical" evidence="7">
    <location>
        <begin position="294"/>
        <end position="316"/>
    </location>
</feature>
<keyword evidence="3 7" id="KW-0812">Transmembrane</keyword>
<keyword evidence="9" id="KW-1185">Reference proteome</keyword>
<evidence type="ECO:0000256" key="5">
    <source>
        <dbReference type="ARBA" id="ARBA00023136"/>
    </source>
</evidence>
<evidence type="ECO:0000256" key="3">
    <source>
        <dbReference type="ARBA" id="ARBA00022692"/>
    </source>
</evidence>
<proteinExistence type="inferred from homology"/>
<gene>
    <name evidence="8" type="ORF">SAMN05660324_2280</name>
</gene>
<feature type="region of interest" description="Disordered" evidence="6">
    <location>
        <begin position="322"/>
        <end position="341"/>
    </location>
</feature>
<dbReference type="PANTHER" id="PTHR30238">
    <property type="entry name" value="MEMBRANE BOUND PREDICTED REDOX MODULATOR"/>
    <property type="match status" value="1"/>
</dbReference>
<dbReference type="InterPro" id="IPR022369">
    <property type="entry name" value="Integral_membrane_TerC_rswitch"/>
</dbReference>
<organism evidence="8 9">
    <name type="scientific">Klenkia brasiliensis</name>
    <dbReference type="NCBI Taxonomy" id="333142"/>
    <lineage>
        <taxon>Bacteria</taxon>
        <taxon>Bacillati</taxon>
        <taxon>Actinomycetota</taxon>
        <taxon>Actinomycetes</taxon>
        <taxon>Geodermatophilales</taxon>
        <taxon>Geodermatophilaceae</taxon>
        <taxon>Klenkia</taxon>
    </lineage>
</organism>